<dbReference type="WBParaSite" id="EVEC_0001258501-mRNA-1">
    <property type="protein sequence ID" value="EVEC_0001258501-mRNA-1"/>
    <property type="gene ID" value="EVEC_0001258501"/>
</dbReference>
<feature type="compositionally biased region" description="Basic residues" evidence="1">
    <location>
        <begin position="9"/>
        <end position="24"/>
    </location>
</feature>
<protein>
    <submittedName>
        <fullName evidence="4">Ins145_P3_rec domain-containing protein</fullName>
    </submittedName>
</protein>
<sequence>MGFPPGYRVRSRGQKGQKPTRKTPLKGSTPIRRRMFSGSLSFNMSLDAFHNTTLHIGDVVSFYTEDRSRLNEEGFESLSSMNSGFLSTLG</sequence>
<evidence type="ECO:0000256" key="1">
    <source>
        <dbReference type="SAM" id="MobiDB-lite"/>
    </source>
</evidence>
<proteinExistence type="predicted"/>
<reference evidence="4" key="1">
    <citation type="submission" date="2017-02" db="UniProtKB">
        <authorList>
            <consortium name="WormBaseParasite"/>
        </authorList>
    </citation>
    <scope>IDENTIFICATION</scope>
</reference>
<evidence type="ECO:0000313" key="2">
    <source>
        <dbReference type="EMBL" id="VDD97012.1"/>
    </source>
</evidence>
<name>A0A0N4VNL7_ENTVE</name>
<dbReference type="AlphaFoldDB" id="A0A0N4VNL7"/>
<keyword evidence="3" id="KW-1185">Reference proteome</keyword>
<feature type="region of interest" description="Disordered" evidence="1">
    <location>
        <begin position="1"/>
        <end position="30"/>
    </location>
</feature>
<evidence type="ECO:0000313" key="3">
    <source>
        <dbReference type="Proteomes" id="UP000274131"/>
    </source>
</evidence>
<gene>
    <name evidence="2" type="ORF">EVEC_LOCUS11763</name>
</gene>
<organism evidence="4">
    <name type="scientific">Enterobius vermicularis</name>
    <name type="common">Human pinworm</name>
    <dbReference type="NCBI Taxonomy" id="51028"/>
    <lineage>
        <taxon>Eukaryota</taxon>
        <taxon>Metazoa</taxon>
        <taxon>Ecdysozoa</taxon>
        <taxon>Nematoda</taxon>
        <taxon>Chromadorea</taxon>
        <taxon>Rhabditida</taxon>
        <taxon>Spirurina</taxon>
        <taxon>Oxyuridomorpha</taxon>
        <taxon>Oxyuroidea</taxon>
        <taxon>Oxyuridae</taxon>
        <taxon>Enterobius</taxon>
    </lineage>
</organism>
<evidence type="ECO:0000313" key="4">
    <source>
        <dbReference type="WBParaSite" id="EVEC_0001258501-mRNA-1"/>
    </source>
</evidence>
<dbReference type="EMBL" id="UXUI01012648">
    <property type="protein sequence ID" value="VDD97012.1"/>
    <property type="molecule type" value="Genomic_DNA"/>
</dbReference>
<reference evidence="2 3" key="2">
    <citation type="submission" date="2018-10" db="EMBL/GenBank/DDBJ databases">
        <authorList>
            <consortium name="Pathogen Informatics"/>
        </authorList>
    </citation>
    <scope>NUCLEOTIDE SEQUENCE [LARGE SCALE GENOMIC DNA]</scope>
</reference>
<dbReference type="OrthoDB" id="76898at2759"/>
<accession>A0A0N4VNL7</accession>
<dbReference type="Proteomes" id="UP000274131">
    <property type="component" value="Unassembled WGS sequence"/>
</dbReference>